<evidence type="ECO:0000313" key="1">
    <source>
        <dbReference type="EMBL" id="VDL84675.1"/>
    </source>
</evidence>
<organism evidence="3">
    <name type="scientific">Nippostrongylus brasiliensis</name>
    <name type="common">Rat hookworm</name>
    <dbReference type="NCBI Taxonomy" id="27835"/>
    <lineage>
        <taxon>Eukaryota</taxon>
        <taxon>Metazoa</taxon>
        <taxon>Ecdysozoa</taxon>
        <taxon>Nematoda</taxon>
        <taxon>Chromadorea</taxon>
        <taxon>Rhabditida</taxon>
        <taxon>Rhabditina</taxon>
        <taxon>Rhabditomorpha</taxon>
        <taxon>Strongyloidea</taxon>
        <taxon>Heligmosomidae</taxon>
        <taxon>Nippostrongylus</taxon>
    </lineage>
</organism>
<reference evidence="1 2" key="2">
    <citation type="submission" date="2018-11" db="EMBL/GenBank/DDBJ databases">
        <authorList>
            <consortium name="Pathogen Informatics"/>
        </authorList>
    </citation>
    <scope>NUCLEOTIDE SEQUENCE [LARGE SCALE GENOMIC DNA]</scope>
</reference>
<dbReference type="WBParaSite" id="NBR_0002093601-mRNA-1">
    <property type="protein sequence ID" value="NBR_0002093601-mRNA-1"/>
    <property type="gene ID" value="NBR_0002093601"/>
</dbReference>
<accession>A0A0N4YUL4</accession>
<reference evidence="3" key="1">
    <citation type="submission" date="2017-02" db="UniProtKB">
        <authorList>
            <consortium name="WormBaseParasite"/>
        </authorList>
    </citation>
    <scope>IDENTIFICATION</scope>
</reference>
<evidence type="ECO:0000313" key="3">
    <source>
        <dbReference type="WBParaSite" id="NBR_0002093601-mRNA-1"/>
    </source>
</evidence>
<dbReference type="Proteomes" id="UP000271162">
    <property type="component" value="Unassembled WGS sequence"/>
</dbReference>
<sequence>MEDETQGWFSISGGGVLSVWEGVCCAFLTGGAVHLFKVRDGKVLGFQLRDREVVQVSVIYTSLQKPHDSTA</sequence>
<dbReference type="AlphaFoldDB" id="A0A0N4YUL4"/>
<proteinExistence type="predicted"/>
<protein>
    <submittedName>
        <fullName evidence="3">RAB28</fullName>
    </submittedName>
</protein>
<keyword evidence="2" id="KW-1185">Reference proteome</keyword>
<evidence type="ECO:0000313" key="2">
    <source>
        <dbReference type="Proteomes" id="UP000271162"/>
    </source>
</evidence>
<name>A0A0N4YUL4_NIPBR</name>
<dbReference type="EMBL" id="UYSL01025703">
    <property type="protein sequence ID" value="VDL84675.1"/>
    <property type="molecule type" value="Genomic_DNA"/>
</dbReference>
<gene>
    <name evidence="1" type="ORF">NBR_LOCUS20937</name>
</gene>